<dbReference type="GO" id="GO:0015074">
    <property type="term" value="P:DNA integration"/>
    <property type="evidence" value="ECO:0007669"/>
    <property type="project" value="InterPro"/>
</dbReference>
<keyword evidence="3" id="KW-1185">Reference proteome</keyword>
<reference evidence="2" key="1">
    <citation type="submission" date="2025-08" db="UniProtKB">
        <authorList>
            <consortium name="Ensembl"/>
        </authorList>
    </citation>
    <scope>IDENTIFICATION</scope>
</reference>
<dbReference type="Proteomes" id="UP001108240">
    <property type="component" value="Unplaced"/>
</dbReference>
<dbReference type="GeneTree" id="ENSGT01030000235634"/>
<accession>A0A9J7X3I4</accession>
<evidence type="ECO:0000259" key="1">
    <source>
        <dbReference type="Pfam" id="PF01498"/>
    </source>
</evidence>
<protein>
    <recommendedName>
        <fullName evidence="1">Transposase Tc1-like domain-containing protein</fullName>
    </recommendedName>
</protein>
<name>A0A9J7X3I4_CYPCA</name>
<feature type="domain" description="Transposase Tc1-like" evidence="1">
    <location>
        <begin position="22"/>
        <end position="89"/>
    </location>
</feature>
<reference evidence="2" key="2">
    <citation type="submission" date="2025-09" db="UniProtKB">
        <authorList>
            <consortium name="Ensembl"/>
        </authorList>
    </citation>
    <scope>IDENTIFICATION</scope>
</reference>
<proteinExistence type="predicted"/>
<dbReference type="GO" id="GO:0006313">
    <property type="term" value="P:DNA transposition"/>
    <property type="evidence" value="ECO:0007669"/>
    <property type="project" value="InterPro"/>
</dbReference>
<dbReference type="GO" id="GO:0003677">
    <property type="term" value="F:DNA binding"/>
    <property type="evidence" value="ECO:0007669"/>
    <property type="project" value="InterPro"/>
</dbReference>
<dbReference type="InterPro" id="IPR036397">
    <property type="entry name" value="RNaseH_sf"/>
</dbReference>
<dbReference type="OMA" id="RNTIQHD"/>
<sequence>MEETPGDGLLQEESWTRPYQDQYLFLCAGRNRRGTARALQQATGMHVSKQTVRNRLSEGGMRAQCPAVGPVLIAQHCPARLAFAREHQNWQVPHWHPVLFADDIRFTLNTCDRCERVWRCCGKCYAARNTIQHDRFDSGSVMVWNILGRSNRPPSSTRDCPGTH</sequence>
<dbReference type="AlphaFoldDB" id="A0A9J7X3I4"/>
<dbReference type="Gene3D" id="3.30.420.10">
    <property type="entry name" value="Ribonuclease H-like superfamily/Ribonuclease H"/>
    <property type="match status" value="1"/>
</dbReference>
<dbReference type="Ensembl" id="ENSCCRT00000129028.1">
    <property type="protein sequence ID" value="ENSCCRP00000102077.1"/>
    <property type="gene ID" value="ENSCCRG00000059244.1"/>
</dbReference>
<dbReference type="Pfam" id="PF01498">
    <property type="entry name" value="HTH_Tnp_Tc3_2"/>
    <property type="match status" value="1"/>
</dbReference>
<organism evidence="2 3">
    <name type="scientific">Cyprinus carpio carpio</name>
    <dbReference type="NCBI Taxonomy" id="630221"/>
    <lineage>
        <taxon>Eukaryota</taxon>
        <taxon>Metazoa</taxon>
        <taxon>Chordata</taxon>
        <taxon>Craniata</taxon>
        <taxon>Vertebrata</taxon>
        <taxon>Euteleostomi</taxon>
        <taxon>Actinopterygii</taxon>
        <taxon>Neopterygii</taxon>
        <taxon>Teleostei</taxon>
        <taxon>Ostariophysi</taxon>
        <taxon>Cypriniformes</taxon>
        <taxon>Cyprinidae</taxon>
        <taxon>Cyprininae</taxon>
        <taxon>Cyprinus</taxon>
    </lineage>
</organism>
<evidence type="ECO:0000313" key="3">
    <source>
        <dbReference type="Proteomes" id="UP001108240"/>
    </source>
</evidence>
<dbReference type="InterPro" id="IPR002492">
    <property type="entry name" value="Transposase_Tc1-like"/>
</dbReference>
<evidence type="ECO:0000313" key="2">
    <source>
        <dbReference type="Ensembl" id="ENSCCRP00000102077.1"/>
    </source>
</evidence>